<feature type="region of interest" description="Disordered" evidence="1">
    <location>
        <begin position="126"/>
        <end position="155"/>
    </location>
</feature>
<organism evidence="2 3">
    <name type="scientific">Sphaceloma murrayae</name>
    <dbReference type="NCBI Taxonomy" id="2082308"/>
    <lineage>
        <taxon>Eukaryota</taxon>
        <taxon>Fungi</taxon>
        <taxon>Dikarya</taxon>
        <taxon>Ascomycota</taxon>
        <taxon>Pezizomycotina</taxon>
        <taxon>Dothideomycetes</taxon>
        <taxon>Dothideomycetidae</taxon>
        <taxon>Myriangiales</taxon>
        <taxon>Elsinoaceae</taxon>
        <taxon>Sphaceloma</taxon>
    </lineage>
</organism>
<dbReference type="EMBL" id="NKHZ01000011">
    <property type="protein sequence ID" value="PNS21405.1"/>
    <property type="molecule type" value="Genomic_DNA"/>
</dbReference>
<feature type="compositionally biased region" description="Low complexity" evidence="1">
    <location>
        <begin position="241"/>
        <end position="257"/>
    </location>
</feature>
<dbReference type="SUPFAM" id="SSF50978">
    <property type="entry name" value="WD40 repeat-like"/>
    <property type="match status" value="1"/>
</dbReference>
<comment type="caution">
    <text evidence="2">The sequence shown here is derived from an EMBL/GenBank/DDBJ whole genome shotgun (WGS) entry which is preliminary data.</text>
</comment>
<feature type="region of interest" description="Disordered" evidence="1">
    <location>
        <begin position="1"/>
        <end position="23"/>
    </location>
</feature>
<dbReference type="Proteomes" id="UP000243797">
    <property type="component" value="Unassembled WGS sequence"/>
</dbReference>
<name>A0A2K1R299_9PEZI</name>
<dbReference type="InParanoid" id="A0A2K1R299"/>
<feature type="region of interest" description="Disordered" evidence="1">
    <location>
        <begin position="349"/>
        <end position="372"/>
    </location>
</feature>
<proteinExistence type="predicted"/>
<dbReference type="InterPro" id="IPR036322">
    <property type="entry name" value="WD40_repeat_dom_sf"/>
</dbReference>
<evidence type="ECO:0000313" key="2">
    <source>
        <dbReference type="EMBL" id="PNS21405.1"/>
    </source>
</evidence>
<feature type="region of interest" description="Disordered" evidence="1">
    <location>
        <begin position="488"/>
        <end position="507"/>
    </location>
</feature>
<feature type="region of interest" description="Disordered" evidence="1">
    <location>
        <begin position="240"/>
        <end position="274"/>
    </location>
</feature>
<evidence type="ECO:0000313" key="3">
    <source>
        <dbReference type="Proteomes" id="UP000243797"/>
    </source>
</evidence>
<sequence length="536" mass="57852">MYEDAESDDEALFESDEEDLEDQPCPTIVQDLDLGLQSPVLHLSIPSLTDSAHALGAAEVPPIFTQNIVVAVACEDGSAKVITLPLDPPSAATKRKRKLGARICDLHLATARDMLRGLAVTWTQSNPSTGDLSTSKQRQSRSTKRSTAERSQPSGTEILVAVATSNYGGALHFFSIPVSKTESSQYIAYETASAFHSTHTDALTSSLAFNSSPPSAARHSHLVISDVSGRTSVYEIFPEISSRPGSRSGSQQQPSPRLTLRLSSPYTDTKDPSVPSLSHIKRVLSAVWVLSGNSILVLLEDGTIGLYALSTSSPLNVRTPSSPFAFAASVFVGNDPERTSTLSDKPRRAQLAPMTPNTRRTKSESLFSGPVNGRSLPPRGGIAVRSTTNHNGVSDDCVVVYFNTRVYTIPSVREWWSRNAQGPSLHGTGMQELPGLELDNEVITSVDIMPERTTRSRADMVLGGNVMKGDVLVAGEYRTHVIAMARPKAAPRAEREGSSPSRADRRLLERGELGVDGLDRMLDGMEGVERRVGFMD</sequence>
<gene>
    <name evidence="2" type="ORF">CAC42_1184</name>
</gene>
<dbReference type="OrthoDB" id="5323870at2759"/>
<reference evidence="2 3" key="1">
    <citation type="submission" date="2017-06" db="EMBL/GenBank/DDBJ databases">
        <title>Draft genome sequence of a variant of Elsinoe murrayae.</title>
        <authorList>
            <person name="Cheng Q."/>
        </authorList>
    </citation>
    <scope>NUCLEOTIDE SEQUENCE [LARGE SCALE GENOMIC DNA]</scope>
    <source>
        <strain evidence="2 3">CQ-2017a</strain>
    </source>
</reference>
<dbReference type="AlphaFoldDB" id="A0A2K1R299"/>
<dbReference type="STRING" id="2082308.A0A2K1R299"/>
<accession>A0A2K1R299</accession>
<feature type="compositionally biased region" description="Basic and acidic residues" evidence="1">
    <location>
        <begin position="491"/>
        <end position="507"/>
    </location>
</feature>
<evidence type="ECO:0000256" key="1">
    <source>
        <dbReference type="SAM" id="MobiDB-lite"/>
    </source>
</evidence>
<protein>
    <submittedName>
        <fullName evidence="2">DASH complex subunit ask1</fullName>
    </submittedName>
</protein>
<keyword evidence="3" id="KW-1185">Reference proteome</keyword>
<feature type="compositionally biased region" description="Acidic residues" evidence="1">
    <location>
        <begin position="1"/>
        <end position="22"/>
    </location>
</feature>